<protein>
    <submittedName>
        <fullName evidence="11">Competence type IV pilus major pilin ComGC</fullName>
    </submittedName>
</protein>
<evidence type="ECO:0000313" key="13">
    <source>
        <dbReference type="Proteomes" id="UP000250354"/>
    </source>
</evidence>
<dbReference type="GeneID" id="86858442"/>
<keyword evidence="4" id="KW-0488">Methylation</keyword>
<comment type="subcellular location">
    <subcellularLocation>
        <location evidence="1">Cell membrane</location>
        <topology evidence="1">Single-pass membrane protein</topology>
    </subcellularLocation>
    <subcellularLocation>
        <location evidence="2">Cell surface</location>
    </subcellularLocation>
</comment>
<keyword evidence="6 10" id="KW-1133">Transmembrane helix</keyword>
<dbReference type="GO" id="GO:0030420">
    <property type="term" value="P:establishment of competence for transformation"/>
    <property type="evidence" value="ECO:0007669"/>
    <property type="project" value="UniProtKB-KW"/>
</dbReference>
<keyword evidence="13" id="KW-1185">Reference proteome</keyword>
<dbReference type="PROSITE" id="PS00409">
    <property type="entry name" value="PROKAR_NTER_METHYL"/>
    <property type="match status" value="1"/>
</dbReference>
<reference evidence="12" key="3">
    <citation type="submission" date="2024-02" db="EMBL/GenBank/DDBJ databases">
        <authorList>
            <person name="Choi B."/>
        </authorList>
    </citation>
    <scope>NUCLEOTIDE SEQUENCE</scope>
    <source>
        <strain evidence="12">UMB1016</strain>
    </source>
</reference>
<dbReference type="GO" id="GO:0005886">
    <property type="term" value="C:plasma membrane"/>
    <property type="evidence" value="ECO:0007669"/>
    <property type="project" value="UniProtKB-SubCell"/>
</dbReference>
<dbReference type="AlphaFoldDB" id="A0A9Q4DD03"/>
<dbReference type="PIRSF" id="PIRSF029928">
    <property type="entry name" value="Late_competence_ComGC"/>
    <property type="match status" value="1"/>
</dbReference>
<dbReference type="GO" id="GO:0015627">
    <property type="term" value="C:type II protein secretion system complex"/>
    <property type="evidence" value="ECO:0007669"/>
    <property type="project" value="InterPro"/>
</dbReference>
<evidence type="ECO:0000256" key="2">
    <source>
        <dbReference type="ARBA" id="ARBA00004241"/>
    </source>
</evidence>
<dbReference type="Proteomes" id="UP001069047">
    <property type="component" value="Unassembled WGS sequence"/>
</dbReference>
<organism evidence="11 14">
    <name type="scientific">Aerococcus mictus</name>
    <dbReference type="NCBI Taxonomy" id="2976810"/>
    <lineage>
        <taxon>Bacteria</taxon>
        <taxon>Bacillati</taxon>
        <taxon>Bacillota</taxon>
        <taxon>Bacilli</taxon>
        <taxon>Lactobacillales</taxon>
        <taxon>Aerococcaceae</taxon>
        <taxon>Aerococcus</taxon>
    </lineage>
</organism>
<dbReference type="InterPro" id="IPR016940">
    <property type="entry name" value="ComGC"/>
</dbReference>
<evidence type="ECO:0000256" key="4">
    <source>
        <dbReference type="ARBA" id="ARBA00022481"/>
    </source>
</evidence>
<evidence type="ECO:0000256" key="10">
    <source>
        <dbReference type="SAM" id="Phobius"/>
    </source>
</evidence>
<keyword evidence="5 10" id="KW-0812">Transmembrane</keyword>
<keyword evidence="3" id="KW-1003">Cell membrane</keyword>
<sequence length="107" mass="12220">MMNVLNHKANRMMKKLGVHKQEGFTLLEMIVVLFILGLLILLFLPNIMNQRDSAQETGDEALIQTVETQQILYKNDHDGQEGTIDQLVAEEYLSQEQADRFNSISAE</sequence>
<keyword evidence="8" id="KW-0178">Competence</keyword>
<dbReference type="GO" id="GO:0015628">
    <property type="term" value="P:protein secretion by the type II secretion system"/>
    <property type="evidence" value="ECO:0007669"/>
    <property type="project" value="InterPro"/>
</dbReference>
<dbReference type="EMBL" id="JAOTMY010000002">
    <property type="protein sequence ID" value="MCY3087561.1"/>
    <property type="molecule type" value="Genomic_DNA"/>
</dbReference>
<proteinExistence type="inferred from homology"/>
<evidence type="ECO:0000256" key="8">
    <source>
        <dbReference type="ARBA" id="ARBA00023287"/>
    </source>
</evidence>
<reference evidence="11" key="2">
    <citation type="submission" date="2022-09" db="EMBL/GenBank/DDBJ databases">
        <title>Aerococcus urinae taxonomy study.</title>
        <authorList>
            <person name="Christensen J."/>
            <person name="Senneby E."/>
        </authorList>
    </citation>
    <scope>NUCLEOTIDE SEQUENCE</scope>
    <source>
        <strain evidence="11">LUND-41-B12</strain>
    </source>
</reference>
<evidence type="ECO:0000256" key="1">
    <source>
        <dbReference type="ARBA" id="ARBA00004162"/>
    </source>
</evidence>
<evidence type="ECO:0000256" key="7">
    <source>
        <dbReference type="ARBA" id="ARBA00023136"/>
    </source>
</evidence>
<dbReference type="InterPro" id="IPR012902">
    <property type="entry name" value="N_methyl_site"/>
</dbReference>
<evidence type="ECO:0000313" key="14">
    <source>
        <dbReference type="Proteomes" id="UP001069047"/>
    </source>
</evidence>
<name>A0A9Q4DD03_9LACT</name>
<dbReference type="InterPro" id="IPR045584">
    <property type="entry name" value="Pilin-like"/>
</dbReference>
<accession>A0A9Q4DD03</accession>
<dbReference type="SUPFAM" id="SSF54523">
    <property type="entry name" value="Pili subunits"/>
    <property type="match status" value="1"/>
</dbReference>
<evidence type="ECO:0000256" key="5">
    <source>
        <dbReference type="ARBA" id="ARBA00022692"/>
    </source>
</evidence>
<dbReference type="InterPro" id="IPR000983">
    <property type="entry name" value="Bac_GSPG_pilin"/>
</dbReference>
<dbReference type="Pfam" id="PF07963">
    <property type="entry name" value="N_methyl"/>
    <property type="match status" value="1"/>
</dbReference>
<dbReference type="Gene3D" id="3.30.700.10">
    <property type="entry name" value="Glycoprotein, Type 4 Pilin"/>
    <property type="match status" value="1"/>
</dbReference>
<dbReference type="PRINTS" id="PR00813">
    <property type="entry name" value="BCTERIALGSPG"/>
</dbReference>
<dbReference type="RefSeq" id="WP_224783829.1">
    <property type="nucleotide sequence ID" value="NZ_CAJHLG010000003.1"/>
</dbReference>
<dbReference type="EMBL" id="CP145132">
    <property type="protein sequence ID" value="WWC53995.1"/>
    <property type="molecule type" value="Genomic_DNA"/>
</dbReference>
<evidence type="ECO:0000256" key="6">
    <source>
        <dbReference type="ARBA" id="ARBA00022989"/>
    </source>
</evidence>
<evidence type="ECO:0000313" key="11">
    <source>
        <dbReference type="EMBL" id="MCY3087561.1"/>
    </source>
</evidence>
<comment type="similarity">
    <text evidence="9">Belongs to the ComGC family.</text>
</comment>
<dbReference type="NCBIfam" id="TIGR02532">
    <property type="entry name" value="IV_pilin_GFxxxE"/>
    <property type="match status" value="1"/>
</dbReference>
<evidence type="ECO:0000313" key="12">
    <source>
        <dbReference type="EMBL" id="WWC53995.1"/>
    </source>
</evidence>
<reference evidence="12 13" key="1">
    <citation type="journal article" date="2020" name="J. Bacteriol.">
        <title>Aerococcus urinae Isolated from Women with Lower Urinary Tract Symptoms: In Vitro Aggregation and Genome Analysis.</title>
        <authorList>
            <person name="Hilt E.E."/>
            <person name="Putonti C."/>
            <person name="Thomas-White K."/>
            <person name="Lewis A.L."/>
            <person name="Visick K.L."/>
            <person name="Gilbert N.M."/>
            <person name="Wolfe A.J."/>
        </authorList>
    </citation>
    <scope>NUCLEOTIDE SEQUENCE [LARGE SCALE GENOMIC DNA]</scope>
    <source>
        <strain evidence="12 13">UMB1016</strain>
    </source>
</reference>
<gene>
    <name evidence="11" type="primary">comGC</name>
    <name evidence="12" type="ORF">DBT44_0006205</name>
    <name evidence="11" type="ORF">ODY61_05435</name>
</gene>
<dbReference type="NCBIfam" id="NF040999">
    <property type="entry name" value="pilin_ComGC"/>
    <property type="match status" value="1"/>
</dbReference>
<keyword evidence="7 10" id="KW-0472">Membrane</keyword>
<dbReference type="Proteomes" id="UP000250354">
    <property type="component" value="Chromosome"/>
</dbReference>
<evidence type="ECO:0000256" key="9">
    <source>
        <dbReference type="ARBA" id="ARBA00043982"/>
    </source>
</evidence>
<feature type="transmembrane region" description="Helical" evidence="10">
    <location>
        <begin position="23"/>
        <end position="44"/>
    </location>
</feature>
<dbReference type="GO" id="GO:0009986">
    <property type="term" value="C:cell surface"/>
    <property type="evidence" value="ECO:0007669"/>
    <property type="project" value="UniProtKB-SubCell"/>
</dbReference>
<evidence type="ECO:0000256" key="3">
    <source>
        <dbReference type="ARBA" id="ARBA00022475"/>
    </source>
</evidence>